<keyword evidence="4" id="KW-0411">Iron-sulfur</keyword>
<dbReference type="GO" id="GO:0051537">
    <property type="term" value="F:2 iron, 2 sulfur cluster binding"/>
    <property type="evidence" value="ECO:0007669"/>
    <property type="project" value="UniProtKB-KW"/>
</dbReference>
<dbReference type="InterPro" id="IPR005805">
    <property type="entry name" value="Rieske_Fe-S_prot_C"/>
</dbReference>
<proteinExistence type="predicted"/>
<dbReference type="AlphaFoldDB" id="A0A0F3GWB6"/>
<dbReference type="Proteomes" id="UP000033423">
    <property type="component" value="Unassembled WGS sequence"/>
</dbReference>
<evidence type="ECO:0000256" key="1">
    <source>
        <dbReference type="ARBA" id="ARBA00022714"/>
    </source>
</evidence>
<dbReference type="InterPro" id="IPR014349">
    <property type="entry name" value="Rieske_Fe-S_prot"/>
</dbReference>
<evidence type="ECO:0000256" key="5">
    <source>
        <dbReference type="ARBA" id="ARBA00023157"/>
    </source>
</evidence>
<reference evidence="8 9" key="1">
    <citation type="submission" date="2015-02" db="EMBL/GenBank/DDBJ databases">
        <title>Single-cell genomics of uncultivated deep-branching MTB reveals a conserved set of magnetosome genes.</title>
        <authorList>
            <person name="Kolinko S."/>
            <person name="Richter M."/>
            <person name="Glockner F.O."/>
            <person name="Brachmann A."/>
            <person name="Schuler D."/>
        </authorList>
    </citation>
    <scope>NUCLEOTIDE SEQUENCE [LARGE SCALE GENOMIC DNA]</scope>
    <source>
        <strain evidence="8">TM-1</strain>
    </source>
</reference>
<dbReference type="InterPro" id="IPR036922">
    <property type="entry name" value="Rieske_2Fe-2S_sf"/>
</dbReference>
<evidence type="ECO:0000313" key="8">
    <source>
        <dbReference type="EMBL" id="KJU86152.1"/>
    </source>
</evidence>
<dbReference type="Pfam" id="PF00355">
    <property type="entry name" value="Rieske"/>
    <property type="match status" value="1"/>
</dbReference>
<feature type="domain" description="Rieske" evidence="7">
    <location>
        <begin position="50"/>
        <end position="132"/>
    </location>
</feature>
<comment type="cofactor">
    <cofactor evidence="6">
        <name>[2Fe-2S] cluster</name>
        <dbReference type="ChEBI" id="CHEBI:190135"/>
    </cofactor>
</comment>
<evidence type="ECO:0000313" key="9">
    <source>
        <dbReference type="Proteomes" id="UP000033423"/>
    </source>
</evidence>
<evidence type="ECO:0000256" key="3">
    <source>
        <dbReference type="ARBA" id="ARBA00023004"/>
    </source>
</evidence>
<accession>A0A0F3GWB6</accession>
<evidence type="ECO:0000259" key="7">
    <source>
        <dbReference type="PROSITE" id="PS51296"/>
    </source>
</evidence>
<dbReference type="PRINTS" id="PR00162">
    <property type="entry name" value="RIESKE"/>
</dbReference>
<dbReference type="InterPro" id="IPR017941">
    <property type="entry name" value="Rieske_2Fe-2S"/>
</dbReference>
<organism evidence="8 9">
    <name type="scientific">Candidatus Magnetobacterium bavaricum</name>
    <dbReference type="NCBI Taxonomy" id="29290"/>
    <lineage>
        <taxon>Bacteria</taxon>
        <taxon>Pseudomonadati</taxon>
        <taxon>Nitrospirota</taxon>
        <taxon>Thermodesulfovibrionia</taxon>
        <taxon>Thermodesulfovibrionales</taxon>
        <taxon>Candidatus Magnetobacteriaceae</taxon>
        <taxon>Candidatus Magnetobacterium</taxon>
    </lineage>
</organism>
<keyword evidence="3" id="KW-0408">Iron</keyword>
<dbReference type="PANTHER" id="PTHR10134">
    <property type="entry name" value="CYTOCHROME B-C1 COMPLEX SUBUNIT RIESKE, MITOCHONDRIAL"/>
    <property type="match status" value="1"/>
</dbReference>
<name>A0A0F3GWB6_9BACT</name>
<gene>
    <name evidence="8" type="ORF">MBAV_001652</name>
</gene>
<evidence type="ECO:0000256" key="2">
    <source>
        <dbReference type="ARBA" id="ARBA00022723"/>
    </source>
</evidence>
<sequence length="148" mass="15790">MNQIGLPKLAENLKAIVRAIPDTIAGIPRYINTYVINKKNKGFKIGNPVNFPVGTVKRLDARGVFVFSNEQGLYAISAVCTHLGCLVSATETGFQCPCHGAGFDADGKVKGGPARKDLPWFKITQDANGSLAVDASREVPPGTKTIFS</sequence>
<dbReference type="PROSITE" id="PS51296">
    <property type="entry name" value="RIESKE"/>
    <property type="match status" value="1"/>
</dbReference>
<protein>
    <submittedName>
        <fullName evidence="8">Rieske (2Fe-2S) domain-containing protein</fullName>
    </submittedName>
</protein>
<dbReference type="EMBL" id="LACI01000723">
    <property type="protein sequence ID" value="KJU86152.1"/>
    <property type="molecule type" value="Genomic_DNA"/>
</dbReference>
<dbReference type="GO" id="GO:0016020">
    <property type="term" value="C:membrane"/>
    <property type="evidence" value="ECO:0007669"/>
    <property type="project" value="InterPro"/>
</dbReference>
<evidence type="ECO:0000256" key="6">
    <source>
        <dbReference type="ARBA" id="ARBA00034078"/>
    </source>
</evidence>
<dbReference type="SUPFAM" id="SSF50022">
    <property type="entry name" value="ISP domain"/>
    <property type="match status" value="1"/>
</dbReference>
<dbReference type="CDD" id="cd03467">
    <property type="entry name" value="Rieske"/>
    <property type="match status" value="1"/>
</dbReference>
<comment type="caution">
    <text evidence="8">The sequence shown here is derived from an EMBL/GenBank/DDBJ whole genome shotgun (WGS) entry which is preliminary data.</text>
</comment>
<keyword evidence="1" id="KW-0001">2Fe-2S</keyword>
<keyword evidence="5" id="KW-1015">Disulfide bond</keyword>
<evidence type="ECO:0000256" key="4">
    <source>
        <dbReference type="ARBA" id="ARBA00023014"/>
    </source>
</evidence>
<dbReference type="Gene3D" id="2.102.10.10">
    <property type="entry name" value="Rieske [2Fe-2S] iron-sulphur domain"/>
    <property type="match status" value="1"/>
</dbReference>
<keyword evidence="2" id="KW-0479">Metal-binding</keyword>
<dbReference type="GO" id="GO:0046872">
    <property type="term" value="F:metal ion binding"/>
    <property type="evidence" value="ECO:0007669"/>
    <property type="project" value="UniProtKB-KW"/>
</dbReference>
<keyword evidence="9" id="KW-1185">Reference proteome</keyword>